<evidence type="ECO:0000256" key="1">
    <source>
        <dbReference type="SAM" id="MobiDB-lite"/>
    </source>
</evidence>
<feature type="compositionally biased region" description="Basic residues" evidence="1">
    <location>
        <begin position="165"/>
        <end position="177"/>
    </location>
</feature>
<feature type="compositionally biased region" description="Low complexity" evidence="1">
    <location>
        <begin position="183"/>
        <end position="205"/>
    </location>
</feature>
<sequence length="244" mass="26862">MRRFHRRPDLVRYSKIRRICQGFECFDHMVSPLITLFTCPLGVPRIPLEGYNCCHNPDGAIGAVITYYKFPSSIYKSNIPPSSSRFSSQRRRFAFSARFEAEAELQKPSCLPENPDLLDYQQRLLVQKKKEGRGSPLNFKTGSATCSPSPRGGEKAPSPPPVVKGRGRSPRRRKRGGSRAGRARAAAAARERSTSASDSRCSESASPEHKRHAAIAVVDDDSSSSTTVEDSEMDAGSPTPCDLC</sequence>
<reference evidence="2" key="1">
    <citation type="journal article" date="2020" name="Cell">
        <title>Large-Scale Comparative Analyses of Tick Genomes Elucidate Their Genetic Diversity and Vector Capacities.</title>
        <authorList>
            <consortium name="Tick Genome and Microbiome Consortium (TIGMIC)"/>
            <person name="Jia N."/>
            <person name="Wang J."/>
            <person name="Shi W."/>
            <person name="Du L."/>
            <person name="Sun Y."/>
            <person name="Zhan W."/>
            <person name="Jiang J.F."/>
            <person name="Wang Q."/>
            <person name="Zhang B."/>
            <person name="Ji P."/>
            <person name="Bell-Sakyi L."/>
            <person name="Cui X.M."/>
            <person name="Yuan T.T."/>
            <person name="Jiang B.G."/>
            <person name="Yang W.F."/>
            <person name="Lam T.T."/>
            <person name="Chang Q.C."/>
            <person name="Ding S.J."/>
            <person name="Wang X.J."/>
            <person name="Zhu J.G."/>
            <person name="Ruan X.D."/>
            <person name="Zhao L."/>
            <person name="Wei J.T."/>
            <person name="Ye R.Z."/>
            <person name="Que T.C."/>
            <person name="Du C.H."/>
            <person name="Zhou Y.H."/>
            <person name="Cheng J.X."/>
            <person name="Dai P.F."/>
            <person name="Guo W.B."/>
            <person name="Han X.H."/>
            <person name="Huang E.J."/>
            <person name="Li L.F."/>
            <person name="Wei W."/>
            <person name="Gao Y.C."/>
            <person name="Liu J.Z."/>
            <person name="Shao H.Z."/>
            <person name="Wang X."/>
            <person name="Wang C.C."/>
            <person name="Yang T.C."/>
            <person name="Huo Q.B."/>
            <person name="Li W."/>
            <person name="Chen H.Y."/>
            <person name="Chen S.E."/>
            <person name="Zhou L.G."/>
            <person name="Ni X.B."/>
            <person name="Tian J.H."/>
            <person name="Sheng Y."/>
            <person name="Liu T."/>
            <person name="Pan Y.S."/>
            <person name="Xia L.Y."/>
            <person name="Li J."/>
            <person name="Zhao F."/>
            <person name="Cao W.C."/>
        </authorList>
    </citation>
    <scope>NUCLEOTIDE SEQUENCE</scope>
    <source>
        <strain evidence="2">Rmic-2018</strain>
    </source>
</reference>
<gene>
    <name evidence="2" type="ORF">HPB51_002277</name>
</gene>
<name>A0A9J6DY13_RHIMP</name>
<evidence type="ECO:0000313" key="3">
    <source>
        <dbReference type="Proteomes" id="UP000821866"/>
    </source>
</evidence>
<feature type="region of interest" description="Disordered" evidence="1">
    <location>
        <begin position="130"/>
        <end position="244"/>
    </location>
</feature>
<comment type="caution">
    <text evidence="2">The sequence shown here is derived from an EMBL/GenBank/DDBJ whole genome shotgun (WGS) entry which is preliminary data.</text>
</comment>
<reference evidence="2" key="2">
    <citation type="submission" date="2021-09" db="EMBL/GenBank/DDBJ databases">
        <authorList>
            <person name="Jia N."/>
            <person name="Wang J."/>
            <person name="Shi W."/>
            <person name="Du L."/>
            <person name="Sun Y."/>
            <person name="Zhan W."/>
            <person name="Jiang J."/>
            <person name="Wang Q."/>
            <person name="Zhang B."/>
            <person name="Ji P."/>
            <person name="Sakyi L.B."/>
            <person name="Cui X."/>
            <person name="Yuan T."/>
            <person name="Jiang B."/>
            <person name="Yang W."/>
            <person name="Lam T.T.-Y."/>
            <person name="Chang Q."/>
            <person name="Ding S."/>
            <person name="Wang X."/>
            <person name="Zhu J."/>
            <person name="Ruan X."/>
            <person name="Zhao L."/>
            <person name="Wei J."/>
            <person name="Que T."/>
            <person name="Du C."/>
            <person name="Cheng J."/>
            <person name="Dai P."/>
            <person name="Han X."/>
            <person name="Huang E."/>
            <person name="Gao Y."/>
            <person name="Liu J."/>
            <person name="Shao H."/>
            <person name="Ye R."/>
            <person name="Li L."/>
            <person name="Wei W."/>
            <person name="Wang X."/>
            <person name="Wang C."/>
            <person name="Huo Q."/>
            <person name="Li W."/>
            <person name="Guo W."/>
            <person name="Chen H."/>
            <person name="Chen S."/>
            <person name="Zhou L."/>
            <person name="Zhou L."/>
            <person name="Ni X."/>
            <person name="Tian J."/>
            <person name="Zhou Y."/>
            <person name="Sheng Y."/>
            <person name="Liu T."/>
            <person name="Pan Y."/>
            <person name="Xia L."/>
            <person name="Li J."/>
            <person name="Zhao F."/>
            <person name="Cao W."/>
        </authorList>
    </citation>
    <scope>NUCLEOTIDE SEQUENCE</scope>
    <source>
        <strain evidence="2">Rmic-2018</strain>
        <tissue evidence="2">Larvae</tissue>
    </source>
</reference>
<protein>
    <submittedName>
        <fullName evidence="2">Uncharacterized protein</fullName>
    </submittedName>
</protein>
<proteinExistence type="predicted"/>
<dbReference type="Proteomes" id="UP000821866">
    <property type="component" value="Chromosome 4"/>
</dbReference>
<accession>A0A9J6DY13</accession>
<dbReference type="EMBL" id="JABSTU010000006">
    <property type="protein sequence ID" value="KAH8027123.1"/>
    <property type="molecule type" value="Genomic_DNA"/>
</dbReference>
<organism evidence="2 3">
    <name type="scientific">Rhipicephalus microplus</name>
    <name type="common">Cattle tick</name>
    <name type="synonym">Boophilus microplus</name>
    <dbReference type="NCBI Taxonomy" id="6941"/>
    <lineage>
        <taxon>Eukaryota</taxon>
        <taxon>Metazoa</taxon>
        <taxon>Ecdysozoa</taxon>
        <taxon>Arthropoda</taxon>
        <taxon>Chelicerata</taxon>
        <taxon>Arachnida</taxon>
        <taxon>Acari</taxon>
        <taxon>Parasitiformes</taxon>
        <taxon>Ixodida</taxon>
        <taxon>Ixodoidea</taxon>
        <taxon>Ixodidae</taxon>
        <taxon>Rhipicephalinae</taxon>
        <taxon>Rhipicephalus</taxon>
        <taxon>Boophilus</taxon>
    </lineage>
</organism>
<dbReference type="AlphaFoldDB" id="A0A9J6DY13"/>
<keyword evidence="3" id="KW-1185">Reference proteome</keyword>
<feature type="compositionally biased region" description="Polar residues" evidence="1">
    <location>
        <begin position="138"/>
        <end position="148"/>
    </location>
</feature>
<evidence type="ECO:0000313" key="2">
    <source>
        <dbReference type="EMBL" id="KAH8027123.1"/>
    </source>
</evidence>